<evidence type="ECO:0000256" key="1">
    <source>
        <dbReference type="SAM" id="Phobius"/>
    </source>
</evidence>
<reference evidence="2 3" key="1">
    <citation type="submission" date="2016-09" db="EMBL/GenBank/DDBJ databases">
        <authorList>
            <person name="Capua I."/>
            <person name="De Benedictis P."/>
            <person name="Joannis T."/>
            <person name="Lombin L.H."/>
            <person name="Cattoli G."/>
        </authorList>
    </citation>
    <scope>NUCLEOTIDE SEQUENCE [LARGE SCALE GENOMIC DNA]</scope>
    <source>
        <strain evidence="2 3">NIO-1002</strain>
    </source>
</reference>
<dbReference type="Proteomes" id="UP000183203">
    <property type="component" value="Unassembled WGS sequence"/>
</dbReference>
<dbReference type="AlphaFoldDB" id="A0A1G6K9W1"/>
<keyword evidence="1" id="KW-0472">Membrane</keyword>
<feature type="transmembrane region" description="Helical" evidence="1">
    <location>
        <begin position="682"/>
        <end position="706"/>
    </location>
</feature>
<keyword evidence="1" id="KW-1133">Transmembrane helix</keyword>
<protein>
    <submittedName>
        <fullName evidence="2">Glycosyltransferase, GT2 family</fullName>
    </submittedName>
</protein>
<feature type="transmembrane region" description="Helical" evidence="1">
    <location>
        <begin position="356"/>
        <end position="379"/>
    </location>
</feature>
<dbReference type="PANTHER" id="PTHR43685:SF3">
    <property type="entry name" value="SLR2126 PROTEIN"/>
    <property type="match status" value="1"/>
</dbReference>
<organism evidence="2 3">
    <name type="scientific">Microbacterium enclense</name>
    <dbReference type="NCBI Taxonomy" id="993073"/>
    <lineage>
        <taxon>Bacteria</taxon>
        <taxon>Bacillati</taxon>
        <taxon>Actinomycetota</taxon>
        <taxon>Actinomycetes</taxon>
        <taxon>Micrococcales</taxon>
        <taxon>Microbacteriaceae</taxon>
        <taxon>Microbacterium</taxon>
    </lineage>
</organism>
<feature type="transmembrane region" description="Helical" evidence="1">
    <location>
        <begin position="434"/>
        <end position="453"/>
    </location>
</feature>
<feature type="transmembrane region" description="Helical" evidence="1">
    <location>
        <begin position="718"/>
        <end position="736"/>
    </location>
</feature>
<evidence type="ECO:0000313" key="3">
    <source>
        <dbReference type="Proteomes" id="UP000183203"/>
    </source>
</evidence>
<feature type="transmembrane region" description="Helical" evidence="1">
    <location>
        <begin position="625"/>
        <end position="644"/>
    </location>
</feature>
<dbReference type="Pfam" id="PF13641">
    <property type="entry name" value="Glyco_tranf_2_3"/>
    <property type="match status" value="1"/>
</dbReference>
<keyword evidence="1" id="KW-0812">Transmembrane</keyword>
<proteinExistence type="predicted"/>
<dbReference type="STRING" id="993073.AS029_08175"/>
<keyword evidence="2" id="KW-0808">Transferase</keyword>
<feature type="transmembrane region" description="Helical" evidence="1">
    <location>
        <begin position="555"/>
        <end position="574"/>
    </location>
</feature>
<gene>
    <name evidence="2" type="ORF">SAMN05216418_1898</name>
</gene>
<dbReference type="InterPro" id="IPR050834">
    <property type="entry name" value="Glycosyltransf_2"/>
</dbReference>
<dbReference type="Gene3D" id="3.90.550.10">
    <property type="entry name" value="Spore Coat Polysaccharide Biosynthesis Protein SpsA, Chain A"/>
    <property type="match status" value="1"/>
</dbReference>
<feature type="transmembrane region" description="Helical" evidence="1">
    <location>
        <begin position="906"/>
        <end position="927"/>
    </location>
</feature>
<dbReference type="EMBL" id="FMYG01000004">
    <property type="protein sequence ID" value="SDC27658.1"/>
    <property type="molecule type" value="Genomic_DNA"/>
</dbReference>
<dbReference type="RefSeq" id="WP_058232111.1">
    <property type="nucleotide sequence ID" value="NZ_FMYG01000004.1"/>
</dbReference>
<dbReference type="PANTHER" id="PTHR43685">
    <property type="entry name" value="GLYCOSYLTRANSFERASE"/>
    <property type="match status" value="1"/>
</dbReference>
<feature type="transmembrane region" description="Helical" evidence="1">
    <location>
        <begin position="489"/>
        <end position="509"/>
    </location>
</feature>
<name>A0A1G6K9W1_9MICO</name>
<evidence type="ECO:0000313" key="2">
    <source>
        <dbReference type="EMBL" id="SDC27658.1"/>
    </source>
</evidence>
<dbReference type="InterPro" id="IPR029044">
    <property type="entry name" value="Nucleotide-diphossugar_trans"/>
</dbReference>
<sequence>MPDRVHAILVVRPEGRTPAANHLTRTLAALAAQTRPVDALTIVLCGPDAELTRLAAESGAEGVITASAGTSFATATALATPRLTGDAVWLLAQDTAPDPEALVRLAGALELSPPLVIAAPKLVDWDDRDVIRSLGVSMNRYGGTVELAAGELDQGQRDRDSDVLGADVRGILVRRDAWAALGGLDPALGGADEGLDLGVRARLAERLVAVVPSARVAVAGDGVAAMARGRRRARRRAFATRTAQLHRRLAYAPAATVALHWLSFLPLALWRTVAHLVTKAPHRVLPEWGATLLVMARPAAVARARRRIRAVRTVGWSRIAPLRVSRAEMRVRWQGDVGDPDAPVRSELHFFVGGGAWTVLGALAVSVALFAPLLAWPVLGGGGLAPLRANVGQLWQDAAWGLRPLGLDAVGPADPFSGVVALIGTLSPGDPSRAFVVLWVLALPLGVLGGWFAATRVTESSPLRIVAAIAWALAPTFVSALVEGRPAGVLVHLLLPWLFYAASVAHRSWAPAGAASVLLVVVLACAPSLAPAAVVLWCAALVVVALVAGRGIARVVWLVIPSAVVFAPLVWSQVRAGNAWGLLADPGVPYAGAEVSADPIGRALLAAGFPTSDPGGWASLLGHPVWWVGLLIAPLAVLAVLSVLTPRWITASALIVVAATGLATAFAAIGIAVSFADSVPVSLWPGAGLSLAWIGLVGAAVVALDAGIPDRARVLRPIGGLAAVLALAVAVAPALTAQLSDAGGDRTALTNGPVSTLPAFIAAEGRGSLSIGTLVLDPRADGLRVQVVWGGSATLSGQSTLEATRTSASAQDRELAALAVDLVSPSTDDAVARLAQRGIGFVLLESAPSGEGDVALGDRLGAATSLDQRDLLDPVGATSRGDLWRVNTAVAPRAPLDDHRIGLQRLVALGSLAVLVVALLLAVPTAASRRVARRTPRIVGPNPGGSR</sequence>
<accession>A0A1G6K9W1</accession>
<dbReference type="OrthoDB" id="3734530at2"/>
<feature type="transmembrane region" description="Helical" evidence="1">
    <location>
        <begin position="651"/>
        <end position="676"/>
    </location>
</feature>
<dbReference type="SUPFAM" id="SSF53448">
    <property type="entry name" value="Nucleotide-diphospho-sugar transferases"/>
    <property type="match status" value="1"/>
</dbReference>
<dbReference type="GO" id="GO:0016740">
    <property type="term" value="F:transferase activity"/>
    <property type="evidence" value="ECO:0007669"/>
    <property type="project" value="UniProtKB-KW"/>
</dbReference>
<feature type="transmembrane region" description="Helical" evidence="1">
    <location>
        <begin position="515"/>
        <end position="548"/>
    </location>
</feature>
<feature type="transmembrane region" description="Helical" evidence="1">
    <location>
        <begin position="465"/>
        <end position="482"/>
    </location>
</feature>